<gene>
    <name evidence="2" type="ORF">C8R41DRAFT_906122</name>
</gene>
<accession>A0ABQ8V027</accession>
<dbReference type="SUPFAM" id="SSF56112">
    <property type="entry name" value="Protein kinase-like (PK-like)"/>
    <property type="match status" value="1"/>
</dbReference>
<dbReference type="PANTHER" id="PTHR21310">
    <property type="entry name" value="AMINOGLYCOSIDE PHOSPHOTRANSFERASE-RELATED-RELATED"/>
    <property type="match status" value="1"/>
</dbReference>
<keyword evidence="3" id="KW-1185">Reference proteome</keyword>
<dbReference type="Pfam" id="PF01636">
    <property type="entry name" value="APH"/>
    <property type="match status" value="1"/>
</dbReference>
<organism evidence="2 3">
    <name type="scientific">Lentinula lateritia</name>
    <dbReference type="NCBI Taxonomy" id="40482"/>
    <lineage>
        <taxon>Eukaryota</taxon>
        <taxon>Fungi</taxon>
        <taxon>Dikarya</taxon>
        <taxon>Basidiomycota</taxon>
        <taxon>Agaricomycotina</taxon>
        <taxon>Agaricomycetes</taxon>
        <taxon>Agaricomycetidae</taxon>
        <taxon>Agaricales</taxon>
        <taxon>Marasmiineae</taxon>
        <taxon>Omphalotaceae</taxon>
        <taxon>Lentinula</taxon>
    </lineage>
</organism>
<evidence type="ECO:0000259" key="1">
    <source>
        <dbReference type="Pfam" id="PF01636"/>
    </source>
</evidence>
<protein>
    <submittedName>
        <fullName evidence="2">Kinase-like domain-containing protein</fullName>
    </submittedName>
</protein>
<dbReference type="InterPro" id="IPR002575">
    <property type="entry name" value="Aminoglycoside_PTrfase"/>
</dbReference>
<evidence type="ECO:0000313" key="2">
    <source>
        <dbReference type="EMBL" id="KAJ4467589.1"/>
    </source>
</evidence>
<dbReference type="Proteomes" id="UP001150217">
    <property type="component" value="Unassembled WGS sequence"/>
</dbReference>
<feature type="domain" description="Aminoglycoside phosphotransferase" evidence="1">
    <location>
        <begin position="56"/>
        <end position="239"/>
    </location>
</feature>
<dbReference type="EMBL" id="JANVFT010000106">
    <property type="protein sequence ID" value="KAJ4467589.1"/>
    <property type="molecule type" value="Genomic_DNA"/>
</dbReference>
<evidence type="ECO:0000313" key="3">
    <source>
        <dbReference type="Proteomes" id="UP001150217"/>
    </source>
</evidence>
<dbReference type="PANTHER" id="PTHR21310:SF55">
    <property type="entry name" value="AMINOGLYCOSIDE PHOSPHOTRANSFERASE DOMAIN-CONTAINING PROTEIN"/>
    <property type="match status" value="1"/>
</dbReference>
<comment type="caution">
    <text evidence="2">The sequence shown here is derived from an EMBL/GenBank/DDBJ whole genome shotgun (WGS) entry which is preliminary data.</text>
</comment>
<dbReference type="CDD" id="cd05120">
    <property type="entry name" value="APH_ChoK_like"/>
    <property type="match status" value="1"/>
</dbReference>
<reference evidence="2" key="1">
    <citation type="submission" date="2022-08" db="EMBL/GenBank/DDBJ databases">
        <title>A Global Phylogenomic Analysis of the Shiitake Genus Lentinula.</title>
        <authorList>
            <consortium name="DOE Joint Genome Institute"/>
            <person name="Sierra-Patev S."/>
            <person name="Min B."/>
            <person name="Naranjo-Ortiz M."/>
            <person name="Looney B."/>
            <person name="Konkel Z."/>
            <person name="Slot J.C."/>
            <person name="Sakamoto Y."/>
            <person name="Steenwyk J.L."/>
            <person name="Rokas A."/>
            <person name="Carro J."/>
            <person name="Camarero S."/>
            <person name="Ferreira P."/>
            <person name="Molpeceres G."/>
            <person name="Ruiz-Duenas F.J."/>
            <person name="Serrano A."/>
            <person name="Henrissat B."/>
            <person name="Drula E."/>
            <person name="Hughes K.W."/>
            <person name="Mata J.L."/>
            <person name="Ishikawa N.K."/>
            <person name="Vargas-Isla R."/>
            <person name="Ushijima S."/>
            <person name="Smith C.A."/>
            <person name="Ahrendt S."/>
            <person name="Andreopoulos W."/>
            <person name="He G."/>
            <person name="Labutti K."/>
            <person name="Lipzen A."/>
            <person name="Ng V."/>
            <person name="Riley R."/>
            <person name="Sandor L."/>
            <person name="Barry K."/>
            <person name="Martinez A.T."/>
            <person name="Xiao Y."/>
            <person name="Gibbons J.G."/>
            <person name="Terashima K."/>
            <person name="Grigoriev I.V."/>
            <person name="Hibbett D.S."/>
        </authorList>
    </citation>
    <scope>NUCLEOTIDE SEQUENCE</scope>
    <source>
        <strain evidence="2">RHP3577 ss4</strain>
    </source>
</reference>
<name>A0ABQ8V027_9AGAR</name>
<dbReference type="InterPro" id="IPR051678">
    <property type="entry name" value="AGP_Transferase"/>
</dbReference>
<proteinExistence type="predicted"/>
<dbReference type="InterPro" id="IPR011009">
    <property type="entry name" value="Kinase-like_dom_sf"/>
</dbReference>
<dbReference type="Gene3D" id="3.90.1200.10">
    <property type="match status" value="1"/>
</dbReference>
<sequence>MLRSSPFICDRLLWFLDRVENVVRKVWSVTFGRFVFVKILGIGDDTTVEVATMKFVLQHTNIPVPRVFVVLRYRGRHHIFMTRIAGKELSRRQWKAYSQDSRDHILAQLRNYISQLREIVPPPHSPPFICNVLGGPIMDHRLCVDRPYGPYCDEEQMNLQRRQGFSVERFAENFNIPEEFVGLIKHAHDLRHPVVFTHNDIAMRNIMVSGDRVTGLIDWECAGWLPAHWEYVKANWTEFIAEEWIDDLRKFIPPYDLENEADELIGWSRSWEPRLDL</sequence>